<gene>
    <name evidence="3" type="ORF">GCM10009759_34260</name>
</gene>
<protein>
    <submittedName>
        <fullName evidence="3">Urea carboxylase-associated family protein</fullName>
    </submittedName>
</protein>
<feature type="domain" description="DUF1989" evidence="2">
    <location>
        <begin position="47"/>
        <end position="211"/>
    </location>
</feature>
<feature type="compositionally biased region" description="Low complexity" evidence="1">
    <location>
        <begin position="13"/>
        <end position="24"/>
    </location>
</feature>
<name>A0ABN2WZ00_9ACTN</name>
<reference evidence="3 4" key="1">
    <citation type="journal article" date="2019" name="Int. J. Syst. Evol. Microbiol.">
        <title>The Global Catalogue of Microorganisms (GCM) 10K type strain sequencing project: providing services to taxonomists for standard genome sequencing and annotation.</title>
        <authorList>
            <consortium name="The Broad Institute Genomics Platform"/>
            <consortium name="The Broad Institute Genome Sequencing Center for Infectious Disease"/>
            <person name="Wu L."/>
            <person name="Ma J."/>
        </authorList>
    </citation>
    <scope>NUCLEOTIDE SEQUENCE [LARGE SCALE GENOMIC DNA]</scope>
    <source>
        <strain evidence="3 4">JCM 14559</strain>
    </source>
</reference>
<dbReference type="InterPro" id="IPR018959">
    <property type="entry name" value="DUF1989"/>
</dbReference>
<dbReference type="EMBL" id="BAAANS010000021">
    <property type="protein sequence ID" value="GAA2100988.1"/>
    <property type="molecule type" value="Genomic_DNA"/>
</dbReference>
<evidence type="ECO:0000313" key="3">
    <source>
        <dbReference type="EMBL" id="GAA2100988.1"/>
    </source>
</evidence>
<accession>A0ABN2WZ00</accession>
<dbReference type="Pfam" id="PF09347">
    <property type="entry name" value="DUF1989"/>
    <property type="match status" value="1"/>
</dbReference>
<dbReference type="Proteomes" id="UP001500897">
    <property type="component" value="Unassembled WGS sequence"/>
</dbReference>
<proteinExistence type="predicted"/>
<evidence type="ECO:0000313" key="4">
    <source>
        <dbReference type="Proteomes" id="UP001500897"/>
    </source>
</evidence>
<evidence type="ECO:0000256" key="1">
    <source>
        <dbReference type="SAM" id="MobiDB-lite"/>
    </source>
</evidence>
<keyword evidence="4" id="KW-1185">Reference proteome</keyword>
<feature type="region of interest" description="Disordered" evidence="1">
    <location>
        <begin position="131"/>
        <end position="153"/>
    </location>
</feature>
<evidence type="ECO:0000259" key="2">
    <source>
        <dbReference type="Pfam" id="PF09347"/>
    </source>
</evidence>
<sequence>MTETPRAEGGPGTATTTAARAHARSQAGTVVDCMPQLPPPDGTLWSETVAGGGYTQLSLPAGAHVALTDRDGDACAHLVLFVTGRPWERLNPADTVKVQWNAYLATGSQLLSDQGRVLATLVEDTSGRHDALAGASTAARNRARYGDGSAHGPSPAGRELLVLAAAKQGLAPRDLPAPVSFFRGVTVDPDGSLRPAGSAGPGARVVLRLEQHATLLLANTAHPLDPRPAWHCTPLRVTATPGAVTGPGDPHWDATPERHRAHLNTAALGAR</sequence>
<organism evidence="3 4">
    <name type="scientific">Kitasatospora saccharophila</name>
    <dbReference type="NCBI Taxonomy" id="407973"/>
    <lineage>
        <taxon>Bacteria</taxon>
        <taxon>Bacillati</taxon>
        <taxon>Actinomycetota</taxon>
        <taxon>Actinomycetes</taxon>
        <taxon>Kitasatosporales</taxon>
        <taxon>Streptomycetaceae</taxon>
        <taxon>Kitasatospora</taxon>
    </lineage>
</organism>
<dbReference type="NCBIfam" id="TIGR03425">
    <property type="entry name" value="urea_degr_2"/>
    <property type="match status" value="1"/>
</dbReference>
<dbReference type="RefSeq" id="WP_344553029.1">
    <property type="nucleotide sequence ID" value="NZ_BAAANS010000021.1"/>
</dbReference>
<dbReference type="PANTHER" id="PTHR31527">
    <property type="entry name" value="RE64534P"/>
    <property type="match status" value="1"/>
</dbReference>
<dbReference type="PANTHER" id="PTHR31527:SF0">
    <property type="entry name" value="RE64534P"/>
    <property type="match status" value="1"/>
</dbReference>
<comment type="caution">
    <text evidence="3">The sequence shown here is derived from an EMBL/GenBank/DDBJ whole genome shotgun (WGS) entry which is preliminary data.</text>
</comment>
<feature type="region of interest" description="Disordered" evidence="1">
    <location>
        <begin position="1"/>
        <end position="24"/>
    </location>
</feature>
<dbReference type="InterPro" id="IPR017792">
    <property type="entry name" value="UAAP1"/>
</dbReference>